<keyword evidence="2" id="KW-1185">Reference proteome</keyword>
<proteinExistence type="predicted"/>
<dbReference type="AlphaFoldDB" id="A0A078BDB5"/>
<accession>A0A078BDB5</accession>
<dbReference type="EMBL" id="CCKQ01019181">
    <property type="protein sequence ID" value="CDW91197.1"/>
    <property type="molecule type" value="Genomic_DNA"/>
</dbReference>
<evidence type="ECO:0000313" key="2">
    <source>
        <dbReference type="Proteomes" id="UP000039865"/>
    </source>
</evidence>
<name>A0A078BDB5_STYLE</name>
<dbReference type="OrthoDB" id="10394065at2759"/>
<dbReference type="OMA" id="HEQNSRI"/>
<reference evidence="1 2" key="1">
    <citation type="submission" date="2014-06" db="EMBL/GenBank/DDBJ databases">
        <authorList>
            <person name="Swart Estienne"/>
        </authorList>
    </citation>
    <scope>NUCLEOTIDE SEQUENCE [LARGE SCALE GENOMIC DNA]</scope>
    <source>
        <strain evidence="1 2">130c</strain>
    </source>
</reference>
<gene>
    <name evidence="1" type="primary">Contig8067.g405</name>
    <name evidence="1" type="ORF">STYLEM_20350</name>
</gene>
<evidence type="ECO:0000313" key="1">
    <source>
        <dbReference type="EMBL" id="CDW91197.1"/>
    </source>
</evidence>
<protein>
    <submittedName>
        <fullName evidence="1">Uncharacterized protein</fullName>
    </submittedName>
</protein>
<dbReference type="InParanoid" id="A0A078BDB5"/>
<organism evidence="1 2">
    <name type="scientific">Stylonychia lemnae</name>
    <name type="common">Ciliate</name>
    <dbReference type="NCBI Taxonomy" id="5949"/>
    <lineage>
        <taxon>Eukaryota</taxon>
        <taxon>Sar</taxon>
        <taxon>Alveolata</taxon>
        <taxon>Ciliophora</taxon>
        <taxon>Intramacronucleata</taxon>
        <taxon>Spirotrichea</taxon>
        <taxon>Stichotrichia</taxon>
        <taxon>Sporadotrichida</taxon>
        <taxon>Oxytrichidae</taxon>
        <taxon>Stylonychinae</taxon>
        <taxon>Stylonychia</taxon>
    </lineage>
</organism>
<sequence length="155" mass="17755">MQTTSQIAKQLTRQRSLLQQASRSFSQQTFLGSINPDRNHNLRVMATPEWPVPYYQRAFRHPVSVEKRVGSFEAVVSPLHDFHAVLAKEILKSSGKGYVVEAIENHYDLATYKTEFKDCTQYCRAYIEDLAEALGVAHEQNSRILNEHDLSECLN</sequence>
<dbReference type="Proteomes" id="UP000039865">
    <property type="component" value="Unassembled WGS sequence"/>
</dbReference>